<keyword evidence="4" id="KW-0808">Transferase</keyword>
<keyword evidence="9" id="KW-0472">Membrane</keyword>
<evidence type="ECO:0000256" key="9">
    <source>
        <dbReference type="ARBA" id="ARBA00023136"/>
    </source>
</evidence>
<dbReference type="GO" id="GO:0004394">
    <property type="term" value="F:heparan sulfate 2-sulfotransferase activity"/>
    <property type="evidence" value="ECO:0007669"/>
    <property type="project" value="TreeGrafter"/>
</dbReference>
<evidence type="ECO:0000256" key="8">
    <source>
        <dbReference type="ARBA" id="ARBA00023034"/>
    </source>
</evidence>
<dbReference type="AlphaFoldDB" id="A0A0N5A646"/>
<evidence type="ECO:0000256" key="7">
    <source>
        <dbReference type="ARBA" id="ARBA00022989"/>
    </source>
</evidence>
<comment type="subunit">
    <text evidence="3">Homotrimer.</text>
</comment>
<evidence type="ECO:0000256" key="4">
    <source>
        <dbReference type="ARBA" id="ARBA00022679"/>
    </source>
</evidence>
<organism evidence="12 13">
    <name type="scientific">Parastrongyloides trichosuri</name>
    <name type="common">Possum-specific nematode worm</name>
    <dbReference type="NCBI Taxonomy" id="131310"/>
    <lineage>
        <taxon>Eukaryota</taxon>
        <taxon>Metazoa</taxon>
        <taxon>Ecdysozoa</taxon>
        <taxon>Nematoda</taxon>
        <taxon>Chromadorea</taxon>
        <taxon>Rhabditida</taxon>
        <taxon>Tylenchina</taxon>
        <taxon>Panagrolaimomorpha</taxon>
        <taxon>Strongyloidoidea</taxon>
        <taxon>Strongyloididae</taxon>
        <taxon>Parastrongyloides</taxon>
    </lineage>
</organism>
<comment type="similarity">
    <text evidence="2">Belongs to the sulfotransferase 3 family.</text>
</comment>
<keyword evidence="5" id="KW-0812">Transmembrane</keyword>
<sequence length="305" mass="36285">MSQVEEDKKVYYKEISKVKLLSMEYQNNIIIYNRIPKTGSTTLTNAIGYDMCKVNNFNSIHLNMTRNRYMMNVIDQGTFIRNISNWKDKIPAFYHGHVAFINFNKYGYSNPIYINMIREPLDRLLSHYYFLRYGDNYRIGLKRSRSGNNETFDDCIKRNGNDCDMKNLWLQIPYFCGTSSFCSIVGSEEALKMAKYNFLNYYLIVGTTNNLEKLIMLLEKLLPNFFDGAYKHYKELPSNKSHLRSTNKKIPPDSETLEIVKNNPIYKMEKEFYDFVENEFNRTWDKVFVKDSFLENQFHYEKIKP</sequence>
<dbReference type="Proteomes" id="UP000038045">
    <property type="component" value="Unplaced"/>
</dbReference>
<evidence type="ECO:0000256" key="10">
    <source>
        <dbReference type="ARBA" id="ARBA00023157"/>
    </source>
</evidence>
<evidence type="ECO:0000256" key="6">
    <source>
        <dbReference type="ARBA" id="ARBA00022968"/>
    </source>
</evidence>
<keyword evidence="8" id="KW-0333">Golgi apparatus</keyword>
<evidence type="ECO:0000256" key="5">
    <source>
        <dbReference type="ARBA" id="ARBA00022692"/>
    </source>
</evidence>
<dbReference type="Pfam" id="PF03567">
    <property type="entry name" value="Sulfotransfer_2"/>
    <property type="match status" value="1"/>
</dbReference>
<evidence type="ECO:0000313" key="12">
    <source>
        <dbReference type="Proteomes" id="UP000038045"/>
    </source>
</evidence>
<dbReference type="SUPFAM" id="SSF52540">
    <property type="entry name" value="P-loop containing nucleoside triphosphate hydrolases"/>
    <property type="match status" value="1"/>
</dbReference>
<keyword evidence="12" id="KW-1185">Reference proteome</keyword>
<keyword evidence="6" id="KW-0735">Signal-anchor</keyword>
<dbReference type="PANTHER" id="PTHR12129">
    <property type="entry name" value="HEPARAN SULFATE 2-O-SULFOTRANSFERASE"/>
    <property type="match status" value="1"/>
</dbReference>
<dbReference type="STRING" id="131310.A0A0N5A646"/>
<dbReference type="InterPro" id="IPR005331">
    <property type="entry name" value="Sulfotransferase"/>
</dbReference>
<dbReference type="InterPro" id="IPR007734">
    <property type="entry name" value="Heparan_SO4_2-O-STrfase"/>
</dbReference>
<dbReference type="GO" id="GO:0000139">
    <property type="term" value="C:Golgi membrane"/>
    <property type="evidence" value="ECO:0007669"/>
    <property type="project" value="UniProtKB-SubCell"/>
</dbReference>
<dbReference type="PANTHER" id="PTHR12129:SF17">
    <property type="entry name" value="HEPARAN SULFATE 2-O-SULFOTRANSFERASE 1"/>
    <property type="match status" value="1"/>
</dbReference>
<keyword evidence="11" id="KW-0325">Glycoprotein</keyword>
<dbReference type="Gene3D" id="3.40.50.300">
    <property type="entry name" value="P-loop containing nucleotide triphosphate hydrolases"/>
    <property type="match status" value="1"/>
</dbReference>
<evidence type="ECO:0000256" key="3">
    <source>
        <dbReference type="ARBA" id="ARBA00011233"/>
    </source>
</evidence>
<evidence type="ECO:0000256" key="2">
    <source>
        <dbReference type="ARBA" id="ARBA00010569"/>
    </source>
</evidence>
<comment type="subcellular location">
    <subcellularLocation>
        <location evidence="1">Golgi apparatus membrane</location>
        <topology evidence="1">Single-pass type II membrane protein</topology>
    </subcellularLocation>
</comment>
<proteinExistence type="inferred from homology"/>
<evidence type="ECO:0000256" key="1">
    <source>
        <dbReference type="ARBA" id="ARBA00004323"/>
    </source>
</evidence>
<accession>A0A0N5A646</accession>
<protein>
    <submittedName>
        <fullName evidence="13">Heparan sulfate 2-O-sulfotransferase</fullName>
    </submittedName>
</protein>
<keyword evidence="10" id="KW-1015">Disulfide bond</keyword>
<name>A0A0N5A646_PARTI</name>
<dbReference type="GO" id="GO:0015012">
    <property type="term" value="P:heparan sulfate proteoglycan biosynthetic process"/>
    <property type="evidence" value="ECO:0007669"/>
    <property type="project" value="UniProtKB-ARBA"/>
</dbReference>
<dbReference type="WBParaSite" id="PTRK_0001738300.1">
    <property type="protein sequence ID" value="PTRK_0001738300.1"/>
    <property type="gene ID" value="PTRK_0001738300"/>
</dbReference>
<keyword evidence="7" id="KW-1133">Transmembrane helix</keyword>
<evidence type="ECO:0000313" key="13">
    <source>
        <dbReference type="WBParaSite" id="PTRK_0001738300.1"/>
    </source>
</evidence>
<dbReference type="FunFam" id="3.40.50.300:FF:001418">
    <property type="entry name" value="Heparan sulfate 2-o-sulfotransferase"/>
    <property type="match status" value="1"/>
</dbReference>
<reference evidence="13" key="1">
    <citation type="submission" date="2017-02" db="UniProtKB">
        <authorList>
            <consortium name="WormBaseParasite"/>
        </authorList>
    </citation>
    <scope>IDENTIFICATION</scope>
</reference>
<dbReference type="InterPro" id="IPR027417">
    <property type="entry name" value="P-loop_NTPase"/>
</dbReference>
<evidence type="ECO:0000256" key="11">
    <source>
        <dbReference type="ARBA" id="ARBA00023180"/>
    </source>
</evidence>